<sequence length="199" mass="23372">MEELSDTNLDRQLHTISPEQCLIRQLINPIRFSRTLIQLGYEPLPPYRSLHPLALFGWSKPLFFYPNMFAYARYLFHKRGFWYVMTTGFQARFFCDLLTDACQFMNRRFMLENSSYSLPPPSNVDSFVFADPNPTTDENLHAKRWNGLVENIMEETTLWKFGVHLSGLLAMKAYEIILTQPFYGPYVHFIFPSKSPSTF</sequence>
<proteinExistence type="predicted"/>
<dbReference type="AlphaFoldDB" id="A0A0X3NKB9"/>
<organism evidence="1">
    <name type="scientific">Schistocephalus solidus</name>
    <name type="common">Tapeworm</name>
    <dbReference type="NCBI Taxonomy" id="70667"/>
    <lineage>
        <taxon>Eukaryota</taxon>
        <taxon>Metazoa</taxon>
        <taxon>Spiralia</taxon>
        <taxon>Lophotrochozoa</taxon>
        <taxon>Platyhelminthes</taxon>
        <taxon>Cestoda</taxon>
        <taxon>Eucestoda</taxon>
        <taxon>Diphyllobothriidea</taxon>
        <taxon>Diphyllobothriidae</taxon>
        <taxon>Schistocephalus</taxon>
    </lineage>
</organism>
<reference evidence="1" key="1">
    <citation type="submission" date="2016-01" db="EMBL/GenBank/DDBJ databases">
        <title>Reference transcriptome for the parasite Schistocephalus solidus: insights into the molecular evolution of parasitism.</title>
        <authorList>
            <person name="Hebert F.O."/>
            <person name="Grambauer S."/>
            <person name="Barber I."/>
            <person name="Landry C.R."/>
            <person name="Aubin-Horth N."/>
        </authorList>
    </citation>
    <scope>NUCLEOTIDE SEQUENCE</scope>
</reference>
<protein>
    <submittedName>
        <fullName evidence="1">Mitochondrial carrier homolog 2</fullName>
    </submittedName>
</protein>
<gene>
    <name evidence="1" type="primary">MTCH2</name>
    <name evidence="1" type="ORF">TR140346</name>
</gene>
<evidence type="ECO:0000313" key="1">
    <source>
        <dbReference type="EMBL" id="JAP40075.1"/>
    </source>
</evidence>
<dbReference type="EMBL" id="GEEE01023150">
    <property type="protein sequence ID" value="JAP40075.1"/>
    <property type="molecule type" value="Transcribed_RNA"/>
</dbReference>
<accession>A0A0X3NKB9</accession>
<name>A0A0X3NKB9_SCHSO</name>